<protein>
    <recommendedName>
        <fullName evidence="4">Major facilitator superfamily (MFS) profile domain-containing protein</fullName>
    </recommendedName>
</protein>
<evidence type="ECO:0000313" key="2">
    <source>
        <dbReference type="EMBL" id="QCC52476.1"/>
    </source>
</evidence>
<dbReference type="KEGG" id="hsn:DV733_15090"/>
<proteinExistence type="predicted"/>
<sequence>MVGPMSPEERQSGMVRLKLGIALLVGVSGGLVALQGEASLPVVGAAVVVGTLVGAVLAWYIFPSGSNYR</sequence>
<dbReference type="RefSeq" id="WP_049992799.1">
    <property type="nucleotide sequence ID" value="NZ_CP031310.1"/>
</dbReference>
<keyword evidence="1" id="KW-0812">Transmembrane</keyword>
<evidence type="ECO:0000256" key="1">
    <source>
        <dbReference type="SAM" id="Phobius"/>
    </source>
</evidence>
<dbReference type="GeneID" id="39849212"/>
<feature type="transmembrane region" description="Helical" evidence="1">
    <location>
        <begin position="15"/>
        <end position="34"/>
    </location>
</feature>
<evidence type="ECO:0000313" key="3">
    <source>
        <dbReference type="Proteomes" id="UP000296706"/>
    </source>
</evidence>
<keyword evidence="3" id="KW-1185">Reference proteome</keyword>
<dbReference type="EMBL" id="CP031310">
    <property type="protein sequence ID" value="QCC52476.1"/>
    <property type="molecule type" value="Genomic_DNA"/>
</dbReference>
<evidence type="ECO:0008006" key="4">
    <source>
        <dbReference type="Google" id="ProtNLM"/>
    </source>
</evidence>
<accession>A0A4D6HGW4</accession>
<feature type="transmembrane region" description="Helical" evidence="1">
    <location>
        <begin position="40"/>
        <end position="62"/>
    </location>
</feature>
<name>A0A4D6HGW4_9EURY</name>
<dbReference type="AlphaFoldDB" id="A0A4D6HGW4"/>
<dbReference type="Proteomes" id="UP000296706">
    <property type="component" value="Chromosome"/>
</dbReference>
<keyword evidence="1" id="KW-0472">Membrane</keyword>
<gene>
    <name evidence="2" type="ORF">DV733_15090</name>
</gene>
<organism evidence="2 3">
    <name type="scientific">Halapricum salinum</name>
    <dbReference type="NCBI Taxonomy" id="1457250"/>
    <lineage>
        <taxon>Archaea</taxon>
        <taxon>Methanobacteriati</taxon>
        <taxon>Methanobacteriota</taxon>
        <taxon>Stenosarchaea group</taxon>
        <taxon>Halobacteria</taxon>
        <taxon>Halobacteriales</taxon>
        <taxon>Haloarculaceae</taxon>
        <taxon>Halapricum</taxon>
    </lineage>
</organism>
<keyword evidence="1" id="KW-1133">Transmembrane helix</keyword>
<reference evidence="2 3" key="1">
    <citation type="journal article" date="2019" name="Nat. Commun.">
        <title>A new type of DNA phosphorothioation-based antiviral system in archaea.</title>
        <authorList>
            <person name="Xiong L."/>
            <person name="Liu S."/>
            <person name="Chen S."/>
            <person name="Xiao Y."/>
            <person name="Zhu B."/>
            <person name="Gao Y."/>
            <person name="Zhang Y."/>
            <person name="Chen B."/>
            <person name="Luo J."/>
            <person name="Deng Z."/>
            <person name="Chen X."/>
            <person name="Wang L."/>
            <person name="Chen S."/>
        </authorList>
    </citation>
    <scope>NUCLEOTIDE SEQUENCE [LARGE SCALE GENOMIC DNA]</scope>
    <source>
        <strain evidence="2 3">CBA1105</strain>
    </source>
</reference>